<protein>
    <submittedName>
        <fullName evidence="1">Uncharacterized protein</fullName>
    </submittedName>
</protein>
<comment type="caution">
    <text evidence="1">The sequence shown here is derived from an EMBL/GenBank/DDBJ whole genome shotgun (WGS) entry which is preliminary data.</text>
</comment>
<gene>
    <name evidence="1" type="ORF">BGZ65_008258</name>
</gene>
<organism evidence="1 2">
    <name type="scientific">Modicella reniformis</name>
    <dbReference type="NCBI Taxonomy" id="1440133"/>
    <lineage>
        <taxon>Eukaryota</taxon>
        <taxon>Fungi</taxon>
        <taxon>Fungi incertae sedis</taxon>
        <taxon>Mucoromycota</taxon>
        <taxon>Mortierellomycotina</taxon>
        <taxon>Mortierellomycetes</taxon>
        <taxon>Mortierellales</taxon>
        <taxon>Mortierellaceae</taxon>
        <taxon>Modicella</taxon>
    </lineage>
</organism>
<dbReference type="OrthoDB" id="2348079at2759"/>
<dbReference type="Proteomes" id="UP000749646">
    <property type="component" value="Unassembled WGS sequence"/>
</dbReference>
<keyword evidence="2" id="KW-1185">Reference proteome</keyword>
<feature type="non-terminal residue" evidence="1">
    <location>
        <position position="1"/>
    </location>
</feature>
<reference evidence="1" key="1">
    <citation type="journal article" date="2020" name="Fungal Divers.">
        <title>Resolving the Mortierellaceae phylogeny through synthesis of multi-gene phylogenetics and phylogenomics.</title>
        <authorList>
            <person name="Vandepol N."/>
            <person name="Liber J."/>
            <person name="Desiro A."/>
            <person name="Na H."/>
            <person name="Kennedy M."/>
            <person name="Barry K."/>
            <person name="Grigoriev I.V."/>
            <person name="Miller A.N."/>
            <person name="O'Donnell K."/>
            <person name="Stajich J.E."/>
            <person name="Bonito G."/>
        </authorList>
    </citation>
    <scope>NUCLEOTIDE SEQUENCE</scope>
    <source>
        <strain evidence="1">MES-2147</strain>
    </source>
</reference>
<evidence type="ECO:0000313" key="2">
    <source>
        <dbReference type="Proteomes" id="UP000749646"/>
    </source>
</evidence>
<sequence>MQFSNYLHHYRGLAPDIFLDGLDYRAMTANHLKRMTPSVDQRQMAYVIAERKDPTTGEPEVIGMSQAM</sequence>
<name>A0A9P6IU81_9FUNG</name>
<evidence type="ECO:0000313" key="1">
    <source>
        <dbReference type="EMBL" id="KAF9948158.1"/>
    </source>
</evidence>
<dbReference type="EMBL" id="JAAAHW010007460">
    <property type="protein sequence ID" value="KAF9948158.1"/>
    <property type="molecule type" value="Genomic_DNA"/>
</dbReference>
<proteinExistence type="predicted"/>
<accession>A0A9P6IU81</accession>
<dbReference type="AlphaFoldDB" id="A0A9P6IU81"/>